<accession>A0A2I0TPF0</accession>
<reference evidence="2" key="2">
    <citation type="submission" date="2017-12" db="EMBL/GenBank/DDBJ databases">
        <title>Genome sequence of the Bar-tailed Godwit (Limosa lapponica baueri).</title>
        <authorList>
            <person name="Lima N.C.B."/>
            <person name="Parody-Merino A.M."/>
            <person name="Battley P.F."/>
            <person name="Fidler A.E."/>
            <person name="Prosdocimi F."/>
        </authorList>
    </citation>
    <scope>NUCLEOTIDE SEQUENCE [LARGE SCALE GENOMIC DNA]</scope>
</reference>
<gene>
    <name evidence="1" type="ORF">llap_13998</name>
</gene>
<dbReference type="GO" id="GO:0031012">
    <property type="term" value="C:extracellular matrix"/>
    <property type="evidence" value="ECO:0007669"/>
    <property type="project" value="TreeGrafter"/>
</dbReference>
<reference evidence="2" key="1">
    <citation type="submission" date="2017-11" db="EMBL/GenBank/DDBJ databases">
        <authorList>
            <person name="Lima N.C."/>
            <person name="Parody-Merino A.M."/>
            <person name="Battley P.F."/>
            <person name="Fidler A.E."/>
            <person name="Prosdocimi F."/>
        </authorList>
    </citation>
    <scope>NUCLEOTIDE SEQUENCE [LARGE SCALE GENOMIC DNA]</scope>
</reference>
<sequence length="124" mass="14492">MGLDELRPWVLRELTDEVAKPLSIIFEKSWQAGEVPTDWKRRNTTLVIKGKKEEPGNYRPISLTLVPGKIMEQMLLKTLLRHMGNKEGADDSQHGFTKRKLCLANFVAFYRGSQHWWIREEQLN</sequence>
<evidence type="ECO:0000313" key="1">
    <source>
        <dbReference type="EMBL" id="PKU35701.1"/>
    </source>
</evidence>
<dbReference type="EMBL" id="KZ508092">
    <property type="protein sequence ID" value="PKU35701.1"/>
    <property type="molecule type" value="Genomic_DNA"/>
</dbReference>
<dbReference type="AlphaFoldDB" id="A0A2I0TPF0"/>
<evidence type="ECO:0008006" key="3">
    <source>
        <dbReference type="Google" id="ProtNLM"/>
    </source>
</evidence>
<dbReference type="PANTHER" id="PTHR33395">
    <property type="entry name" value="TRANSCRIPTASE, PUTATIVE-RELATED-RELATED"/>
    <property type="match status" value="1"/>
</dbReference>
<organism evidence="1 2">
    <name type="scientific">Limosa lapponica baueri</name>
    <dbReference type="NCBI Taxonomy" id="1758121"/>
    <lineage>
        <taxon>Eukaryota</taxon>
        <taxon>Metazoa</taxon>
        <taxon>Chordata</taxon>
        <taxon>Craniata</taxon>
        <taxon>Vertebrata</taxon>
        <taxon>Euteleostomi</taxon>
        <taxon>Archelosauria</taxon>
        <taxon>Archosauria</taxon>
        <taxon>Dinosauria</taxon>
        <taxon>Saurischia</taxon>
        <taxon>Theropoda</taxon>
        <taxon>Coelurosauria</taxon>
        <taxon>Aves</taxon>
        <taxon>Neognathae</taxon>
        <taxon>Neoaves</taxon>
        <taxon>Charadriiformes</taxon>
        <taxon>Scolopacidae</taxon>
        <taxon>Limosa</taxon>
    </lineage>
</organism>
<dbReference type="Proteomes" id="UP000233556">
    <property type="component" value="Unassembled WGS sequence"/>
</dbReference>
<protein>
    <recommendedName>
        <fullName evidence="3">Reverse transcriptase domain-containing protein</fullName>
    </recommendedName>
</protein>
<keyword evidence="2" id="KW-1185">Reference proteome</keyword>
<name>A0A2I0TPF0_LIMLA</name>
<dbReference type="PANTHER" id="PTHR33395:SF22">
    <property type="entry name" value="REVERSE TRANSCRIPTASE DOMAIN-CONTAINING PROTEIN"/>
    <property type="match status" value="1"/>
</dbReference>
<proteinExistence type="predicted"/>
<dbReference type="GO" id="GO:0061343">
    <property type="term" value="P:cell adhesion involved in heart morphogenesis"/>
    <property type="evidence" value="ECO:0007669"/>
    <property type="project" value="TreeGrafter"/>
</dbReference>
<dbReference type="GO" id="GO:0007508">
    <property type="term" value="P:larval heart development"/>
    <property type="evidence" value="ECO:0007669"/>
    <property type="project" value="TreeGrafter"/>
</dbReference>
<dbReference type="OrthoDB" id="416454at2759"/>
<evidence type="ECO:0000313" key="2">
    <source>
        <dbReference type="Proteomes" id="UP000233556"/>
    </source>
</evidence>